<dbReference type="InterPro" id="IPR029020">
    <property type="entry name" value="Ammonium/urea_transptr"/>
</dbReference>
<feature type="transmembrane region" description="Helical" evidence="8">
    <location>
        <begin position="148"/>
        <end position="166"/>
    </location>
</feature>
<evidence type="ECO:0000256" key="6">
    <source>
        <dbReference type="ARBA" id="ARBA00023136"/>
    </source>
</evidence>
<feature type="transmembrane region" description="Helical" evidence="8">
    <location>
        <begin position="178"/>
        <end position="198"/>
    </location>
</feature>
<feature type="transmembrane region" description="Helical" evidence="8">
    <location>
        <begin position="218"/>
        <end position="237"/>
    </location>
</feature>
<feature type="domain" description="Ammonium transporter AmtB-like" evidence="9">
    <location>
        <begin position="57"/>
        <end position="442"/>
    </location>
</feature>
<dbReference type="PANTHER" id="PTHR43029:SF10">
    <property type="entry name" value="AMMONIUM TRANSPORTER MEP2"/>
    <property type="match status" value="1"/>
</dbReference>
<name>A0A830H9J6_9CHLO</name>
<dbReference type="InterPro" id="IPR001905">
    <property type="entry name" value="Ammonium_transpt"/>
</dbReference>
<keyword evidence="11" id="KW-1185">Reference proteome</keyword>
<evidence type="ECO:0000256" key="2">
    <source>
        <dbReference type="ARBA" id="ARBA00005887"/>
    </source>
</evidence>
<feature type="transmembrane region" description="Helical" evidence="8">
    <location>
        <begin position="268"/>
        <end position="291"/>
    </location>
</feature>
<accession>A0A830H9J6</accession>
<gene>
    <name evidence="10" type="ORF">PPROV_000139600</name>
</gene>
<evidence type="ECO:0000259" key="9">
    <source>
        <dbReference type="Pfam" id="PF00909"/>
    </source>
</evidence>
<evidence type="ECO:0000256" key="3">
    <source>
        <dbReference type="ARBA" id="ARBA00022448"/>
    </source>
</evidence>
<evidence type="ECO:0000313" key="11">
    <source>
        <dbReference type="Proteomes" id="UP000660262"/>
    </source>
</evidence>
<evidence type="ECO:0000256" key="7">
    <source>
        <dbReference type="ARBA" id="ARBA00023177"/>
    </source>
</evidence>
<proteinExistence type="inferred from homology"/>
<keyword evidence="6 8" id="KW-0472">Membrane</keyword>
<keyword evidence="5 8" id="KW-1133">Transmembrane helix</keyword>
<comment type="similarity">
    <text evidence="2">Belongs to the ammonia transporter channel (TC 1.A.11.2) family.</text>
</comment>
<dbReference type="GO" id="GO:0008519">
    <property type="term" value="F:ammonium channel activity"/>
    <property type="evidence" value="ECO:0007669"/>
    <property type="project" value="InterPro"/>
</dbReference>
<dbReference type="EMBL" id="BNJQ01000003">
    <property type="protein sequence ID" value="GHP02640.1"/>
    <property type="molecule type" value="Genomic_DNA"/>
</dbReference>
<reference evidence="10" key="1">
    <citation type="submission" date="2020-10" db="EMBL/GenBank/DDBJ databases">
        <title>Unveiling of a novel bifunctional photoreceptor, Dualchrome1, isolated from a cosmopolitan green alga.</title>
        <authorList>
            <person name="Suzuki S."/>
            <person name="Kawachi M."/>
        </authorList>
    </citation>
    <scope>NUCLEOTIDE SEQUENCE</scope>
    <source>
        <strain evidence="10">NIES 2893</strain>
    </source>
</reference>
<dbReference type="Pfam" id="PF00909">
    <property type="entry name" value="Ammonium_transp"/>
    <property type="match status" value="1"/>
</dbReference>
<feature type="transmembrane region" description="Helical" evidence="8">
    <location>
        <begin position="342"/>
        <end position="370"/>
    </location>
</feature>
<evidence type="ECO:0000256" key="4">
    <source>
        <dbReference type="ARBA" id="ARBA00022692"/>
    </source>
</evidence>
<dbReference type="AlphaFoldDB" id="A0A830H9J6"/>
<dbReference type="InterPro" id="IPR024041">
    <property type="entry name" value="NH4_transpt_AmtB-like_dom"/>
</dbReference>
<dbReference type="Gene3D" id="1.10.3430.10">
    <property type="entry name" value="Ammonium transporter AmtB like domains"/>
    <property type="match status" value="1"/>
</dbReference>
<feature type="transmembrane region" description="Helical" evidence="8">
    <location>
        <begin position="49"/>
        <end position="70"/>
    </location>
</feature>
<protein>
    <recommendedName>
        <fullName evidence="9">Ammonium transporter AmtB-like domain-containing protein</fullName>
    </recommendedName>
</protein>
<evidence type="ECO:0000256" key="1">
    <source>
        <dbReference type="ARBA" id="ARBA00004141"/>
    </source>
</evidence>
<feature type="transmembrane region" description="Helical" evidence="8">
    <location>
        <begin position="382"/>
        <end position="402"/>
    </location>
</feature>
<sequence>MSAGLRPRRGLAGLATSLVLEHGRRKKRGDALTTKASQVALAKAAAEAAAISASSSWVLACAAIALVAGAPGIALAHKRRGDAAAAPARALANMAAASLSFLGVGYSLAFAFNSLAPTTFPLRWFGALDLASMVNVSTDALVDGVPELAWAALQLAHAVLAAAIAGTPSFRQLQNHRAGGAVSAVFAALFVAVVYAPICRLLWAGGFFATRWNALDFSGSIVVHVAGGAAAMGYYVFGGTLSARSAKPAEMAAPLTETTRSAASNAHAIGVALLWLTTLALVGGSTVVAGASAATAILSTHAAAAAGLLTWQLVDFVFPPTVMPEAEGARGMDATMHTSLGAVAGLAAASGVAGFITVNGGILIGIVAAAAARIVRGMGAGAVHCMGGAAGAILLGLVASPAAPFYGTGTPLTAASQTGVQIATVCLTFAYSFVVGGLCAFVGAVVGAVFGGGNGGDAGVI</sequence>
<keyword evidence="3" id="KW-0813">Transport</keyword>
<dbReference type="Proteomes" id="UP000660262">
    <property type="component" value="Unassembled WGS sequence"/>
</dbReference>
<comment type="caution">
    <text evidence="10">The sequence shown here is derived from an EMBL/GenBank/DDBJ whole genome shotgun (WGS) entry which is preliminary data.</text>
</comment>
<evidence type="ECO:0000256" key="8">
    <source>
        <dbReference type="SAM" id="Phobius"/>
    </source>
</evidence>
<keyword evidence="4 8" id="KW-0812">Transmembrane</keyword>
<feature type="transmembrane region" description="Helical" evidence="8">
    <location>
        <begin position="422"/>
        <end position="450"/>
    </location>
</feature>
<evidence type="ECO:0000256" key="5">
    <source>
        <dbReference type="ARBA" id="ARBA00022989"/>
    </source>
</evidence>
<feature type="transmembrane region" description="Helical" evidence="8">
    <location>
        <begin position="91"/>
        <end position="112"/>
    </location>
</feature>
<dbReference type="SUPFAM" id="SSF111352">
    <property type="entry name" value="Ammonium transporter"/>
    <property type="match status" value="1"/>
</dbReference>
<organism evidence="10 11">
    <name type="scientific">Pycnococcus provasolii</name>
    <dbReference type="NCBI Taxonomy" id="41880"/>
    <lineage>
        <taxon>Eukaryota</taxon>
        <taxon>Viridiplantae</taxon>
        <taxon>Chlorophyta</taxon>
        <taxon>Pseudoscourfieldiophyceae</taxon>
        <taxon>Pseudoscourfieldiales</taxon>
        <taxon>Pycnococcaceae</taxon>
        <taxon>Pycnococcus</taxon>
    </lineage>
</organism>
<comment type="subcellular location">
    <subcellularLocation>
        <location evidence="1">Membrane</location>
        <topology evidence="1">Multi-pass membrane protein</topology>
    </subcellularLocation>
</comment>
<dbReference type="GO" id="GO:0005886">
    <property type="term" value="C:plasma membrane"/>
    <property type="evidence" value="ECO:0007669"/>
    <property type="project" value="TreeGrafter"/>
</dbReference>
<keyword evidence="7" id="KW-0924">Ammonia transport</keyword>
<dbReference type="PANTHER" id="PTHR43029">
    <property type="entry name" value="AMMONIUM TRANSPORTER MEP2"/>
    <property type="match status" value="1"/>
</dbReference>
<evidence type="ECO:0000313" key="10">
    <source>
        <dbReference type="EMBL" id="GHP02640.1"/>
    </source>
</evidence>